<protein>
    <submittedName>
        <fullName evidence="2">Uncharacterized protein</fullName>
    </submittedName>
</protein>
<comment type="caution">
    <text evidence="2">The sequence shown here is derived from an EMBL/GenBank/DDBJ whole genome shotgun (WGS) entry which is preliminary data.</text>
</comment>
<keyword evidence="3" id="KW-1185">Reference proteome</keyword>
<evidence type="ECO:0000313" key="3">
    <source>
        <dbReference type="Proteomes" id="UP001603857"/>
    </source>
</evidence>
<name>A0ABD1M7P8_9FABA</name>
<feature type="compositionally biased region" description="Low complexity" evidence="1">
    <location>
        <begin position="123"/>
        <end position="137"/>
    </location>
</feature>
<dbReference type="AlphaFoldDB" id="A0ABD1M7P8"/>
<gene>
    <name evidence="2" type="ORF">Fmac_018666</name>
</gene>
<proteinExistence type="predicted"/>
<dbReference type="Proteomes" id="UP001603857">
    <property type="component" value="Unassembled WGS sequence"/>
</dbReference>
<feature type="region of interest" description="Disordered" evidence="1">
    <location>
        <begin position="1"/>
        <end position="92"/>
    </location>
</feature>
<evidence type="ECO:0000313" key="2">
    <source>
        <dbReference type="EMBL" id="KAL2331085.1"/>
    </source>
</evidence>
<feature type="compositionally biased region" description="Polar residues" evidence="1">
    <location>
        <begin position="138"/>
        <end position="148"/>
    </location>
</feature>
<feature type="compositionally biased region" description="Basic and acidic residues" evidence="1">
    <location>
        <begin position="63"/>
        <end position="91"/>
    </location>
</feature>
<dbReference type="EMBL" id="JBGMDY010000006">
    <property type="protein sequence ID" value="KAL2331085.1"/>
    <property type="molecule type" value="Genomic_DNA"/>
</dbReference>
<accession>A0ABD1M7P8</accession>
<evidence type="ECO:0000256" key="1">
    <source>
        <dbReference type="SAM" id="MobiDB-lite"/>
    </source>
</evidence>
<reference evidence="2 3" key="1">
    <citation type="submission" date="2024-08" db="EMBL/GenBank/DDBJ databases">
        <title>Insights into the chromosomal genome structure of Flemingia macrophylla.</title>
        <authorList>
            <person name="Ding Y."/>
            <person name="Zhao Y."/>
            <person name="Bi W."/>
            <person name="Wu M."/>
            <person name="Zhao G."/>
            <person name="Gong Y."/>
            <person name="Li W."/>
            <person name="Zhang P."/>
        </authorList>
    </citation>
    <scope>NUCLEOTIDE SEQUENCE [LARGE SCALE GENOMIC DNA]</scope>
    <source>
        <strain evidence="2">DYQJB</strain>
        <tissue evidence="2">Leaf</tissue>
    </source>
</reference>
<feature type="compositionally biased region" description="Basic and acidic residues" evidence="1">
    <location>
        <begin position="17"/>
        <end position="37"/>
    </location>
</feature>
<sequence length="175" mass="19327">MVATGTDELEAATVSSYDRKSELKAFDDPKRGTDSQKKQRGQWAAADSQQARRRERWAAANSEHQEEATADRESEKPRGQRRKREEEDNPRIKVGLVLTSLIKLSFKGHEPLSDTGVVPPLTPSSGNSSPNSPTGPTQCLNASTAASLNPPSTPSIYITYKYIALINYLYTTQFN</sequence>
<feature type="region of interest" description="Disordered" evidence="1">
    <location>
        <begin position="112"/>
        <end position="148"/>
    </location>
</feature>
<organism evidence="2 3">
    <name type="scientific">Flemingia macrophylla</name>
    <dbReference type="NCBI Taxonomy" id="520843"/>
    <lineage>
        <taxon>Eukaryota</taxon>
        <taxon>Viridiplantae</taxon>
        <taxon>Streptophyta</taxon>
        <taxon>Embryophyta</taxon>
        <taxon>Tracheophyta</taxon>
        <taxon>Spermatophyta</taxon>
        <taxon>Magnoliopsida</taxon>
        <taxon>eudicotyledons</taxon>
        <taxon>Gunneridae</taxon>
        <taxon>Pentapetalae</taxon>
        <taxon>rosids</taxon>
        <taxon>fabids</taxon>
        <taxon>Fabales</taxon>
        <taxon>Fabaceae</taxon>
        <taxon>Papilionoideae</taxon>
        <taxon>50 kb inversion clade</taxon>
        <taxon>NPAAA clade</taxon>
        <taxon>indigoferoid/millettioid clade</taxon>
        <taxon>Phaseoleae</taxon>
        <taxon>Flemingia</taxon>
    </lineage>
</organism>